<dbReference type="Pfam" id="PF23598">
    <property type="entry name" value="LRR_14"/>
    <property type="match status" value="1"/>
</dbReference>
<organism evidence="4 5">
    <name type="scientific">Carpinus fangiana</name>
    <dbReference type="NCBI Taxonomy" id="176857"/>
    <lineage>
        <taxon>Eukaryota</taxon>
        <taxon>Viridiplantae</taxon>
        <taxon>Streptophyta</taxon>
        <taxon>Embryophyta</taxon>
        <taxon>Tracheophyta</taxon>
        <taxon>Spermatophyta</taxon>
        <taxon>Magnoliopsida</taxon>
        <taxon>eudicotyledons</taxon>
        <taxon>Gunneridae</taxon>
        <taxon>Pentapetalae</taxon>
        <taxon>rosids</taxon>
        <taxon>fabids</taxon>
        <taxon>Fagales</taxon>
        <taxon>Betulaceae</taxon>
        <taxon>Carpinus</taxon>
    </lineage>
</organism>
<feature type="region of interest" description="Disordered" evidence="2">
    <location>
        <begin position="1"/>
        <end position="65"/>
    </location>
</feature>
<dbReference type="InterPro" id="IPR055414">
    <property type="entry name" value="LRR_R13L4/SHOC2-like"/>
</dbReference>
<proteinExistence type="predicted"/>
<keyword evidence="1" id="KW-0677">Repeat</keyword>
<name>A0A5N6QBE6_9ROSI</name>
<sequence>MPSSDQSSGAGSVEKSKDSVISDVVGRLKEAKDFLSKNRPPVSSDTNSGNNNGDSGNDGSSHSSQFDYLSMENQAEKLSKDLIYIGESFKSLKGFEVRASDLLEKLELHSSGALGTSVPNVSLRPKQLRAKLRAIDKIVMELKLRIPLPYKLSSDKSDAHRYTRGGTEFDDLDVIDDLPVLHVDMGFRNSLAFQDFRSVYESLDSTAKLCLLCFALIPENEIVKKRFMTYWWVGEGFVSPEVDDGTLEERRSVEEVADEIFEKLAKKHCIEPINEKHRFVVDSYKMNPFIRSGVIVLAKEAGLFDFDDKKGYPTTNFETSHRAYLVDGFSQELVKFFNESATEKRGAESDLEKLQTIFNVNEPYPDFFKSEWFSKLKNVKVLYLGRWQTSAKHHIEVESTEFLTGLKSMKLLRFFSLQGISRITKLPDSVCKLLNLRILDLRACHTLEELPDGIGSLENLTHLDISECYLLEYIPKKIKLLSKLRVLKGFVIGGRRSEKSCTLADLSGLKELRKLSIYTNTKDFPNPNEDDVIYLQKFENLEKLTIEWGAFPSNTGSDRKGEPPSNTTARLAKTLSKTLTFKQRGQGPIDPKGFKKLKKLDLKCYPSIKSPRWLLPGKFLELEKLYIRGGNLQNLSPGQENAEWKVNILRLKFLSNLKMDWKELLSSFPHLIYLEKYKCPKLTFFPCNENGIVLKPITDAGKGAAARYNLVH</sequence>
<evidence type="ECO:0000313" key="4">
    <source>
        <dbReference type="EMBL" id="KAE7995540.1"/>
    </source>
</evidence>
<dbReference type="OrthoDB" id="1110401at2759"/>
<evidence type="ECO:0000256" key="2">
    <source>
        <dbReference type="SAM" id="MobiDB-lite"/>
    </source>
</evidence>
<feature type="compositionally biased region" description="Polar residues" evidence="2">
    <location>
        <begin position="1"/>
        <end position="10"/>
    </location>
</feature>
<dbReference type="Gene3D" id="3.80.10.10">
    <property type="entry name" value="Ribonuclease Inhibitor"/>
    <property type="match status" value="2"/>
</dbReference>
<feature type="compositionally biased region" description="Basic and acidic residues" evidence="2">
    <location>
        <begin position="14"/>
        <end position="36"/>
    </location>
</feature>
<dbReference type="InterPro" id="IPR032675">
    <property type="entry name" value="LRR_dom_sf"/>
</dbReference>
<evidence type="ECO:0000259" key="3">
    <source>
        <dbReference type="Pfam" id="PF23598"/>
    </source>
</evidence>
<dbReference type="PANTHER" id="PTHR47186">
    <property type="entry name" value="LEUCINE-RICH REPEAT-CONTAINING PROTEIN 57"/>
    <property type="match status" value="1"/>
</dbReference>
<protein>
    <recommendedName>
        <fullName evidence="3">Disease resistance R13L4/SHOC-2-like LRR domain-containing protein</fullName>
    </recommendedName>
</protein>
<evidence type="ECO:0000256" key="1">
    <source>
        <dbReference type="ARBA" id="ARBA00022737"/>
    </source>
</evidence>
<dbReference type="EMBL" id="CM017321">
    <property type="protein sequence ID" value="KAE7995540.1"/>
    <property type="molecule type" value="Genomic_DNA"/>
</dbReference>
<gene>
    <name evidence="4" type="ORF">FH972_000321</name>
</gene>
<feature type="domain" description="Disease resistance R13L4/SHOC-2-like LRR" evidence="3">
    <location>
        <begin position="374"/>
        <end position="602"/>
    </location>
</feature>
<evidence type="ECO:0000313" key="5">
    <source>
        <dbReference type="Proteomes" id="UP000327013"/>
    </source>
</evidence>
<reference evidence="4 5" key="1">
    <citation type="submission" date="2019-06" db="EMBL/GenBank/DDBJ databases">
        <title>A chromosomal-level reference genome of Carpinus fangiana (Coryloideae, Betulaceae).</title>
        <authorList>
            <person name="Yang X."/>
            <person name="Wang Z."/>
            <person name="Zhang L."/>
            <person name="Hao G."/>
            <person name="Liu J."/>
            <person name="Yang Y."/>
        </authorList>
    </citation>
    <scope>NUCLEOTIDE SEQUENCE [LARGE SCALE GENOMIC DNA]</scope>
    <source>
        <strain evidence="4">Cfa_2016G</strain>
        <tissue evidence="4">Leaf</tissue>
    </source>
</reference>
<accession>A0A5N6QBE6</accession>
<dbReference type="Proteomes" id="UP000327013">
    <property type="component" value="Chromosome 1"/>
</dbReference>
<dbReference type="AlphaFoldDB" id="A0A5N6QBE6"/>
<dbReference type="PANTHER" id="PTHR47186:SF54">
    <property type="entry name" value="DISEASE RESISTANCE RPP13-LIKE PROTEIN 4"/>
    <property type="match status" value="1"/>
</dbReference>
<feature type="compositionally biased region" description="Low complexity" evidence="2">
    <location>
        <begin position="43"/>
        <end position="64"/>
    </location>
</feature>
<dbReference type="SUPFAM" id="SSF52047">
    <property type="entry name" value="RNI-like"/>
    <property type="match status" value="1"/>
</dbReference>
<keyword evidence="5" id="KW-1185">Reference proteome</keyword>